<dbReference type="InterPro" id="IPR002347">
    <property type="entry name" value="SDR_fam"/>
</dbReference>
<dbReference type="InterPro" id="IPR036291">
    <property type="entry name" value="NAD(P)-bd_dom_sf"/>
</dbReference>
<dbReference type="Gene3D" id="3.40.50.720">
    <property type="entry name" value="NAD(P)-binding Rossmann-like Domain"/>
    <property type="match status" value="1"/>
</dbReference>
<dbReference type="GO" id="GO:0016491">
    <property type="term" value="F:oxidoreductase activity"/>
    <property type="evidence" value="ECO:0007669"/>
    <property type="project" value="UniProtKB-KW"/>
</dbReference>
<sequence length="536" mass="59626">MSYSGETAYITGGASGIGRFLAERLVSKGMKVVVSDRNFKGAEEVAQDLNKNGRIAWAARVDVADWDSQKQAFETAVEKLGRIHYVFPVAGITERLWIPNEPSGDGFVKPDLSVFDINGTGALYTSALATQHFRAQQPNKHGFRGKKPSGWNDEPIRPPNADSTIGWAGVPLSDTLGYYGHVKRAVIPTNAELGFTPDYASVDPVKIAEAFTDSFANAVKSQKVNAILEHVYTDGYWKDVEVLTWDIRRLHGHDQIRPMLVERLPKTGIQNLRINPQVPPSLETLGDDLSFLIAHFEFDFENGTGVAVARLSPLMAKAGLASELADVASWKIYTIGTTLETVQGWDAEFGDKNRYQRAKVYDPDGKGRNYEDLRRDEADCKGVDPVVVIVGAGHTGLSMAARFKLLGIPHLIIEKGDHAGYSWATRYASLSLHGPTFTNHMPALPFPHWFPVFLPAQQLAKFLYHYAEIMDLNIWTNSHLDGETAVYDEEKVGGRFMSHERMVLSVLCTLAIWSLPQECLERYQTFPKFPGWLISK</sequence>
<gene>
    <name evidence="3" type="ORF">IM811_016476</name>
</gene>
<protein>
    <recommendedName>
        <fullName evidence="5">FAD/NAD(P)-binding domain-containing protein</fullName>
    </recommendedName>
</protein>
<dbReference type="AlphaFoldDB" id="A0A8H7MZM6"/>
<dbReference type="InterPro" id="IPR036188">
    <property type="entry name" value="FAD/NAD-bd_sf"/>
</dbReference>
<dbReference type="Pfam" id="PF13450">
    <property type="entry name" value="NAD_binding_8"/>
    <property type="match status" value="1"/>
</dbReference>
<evidence type="ECO:0000313" key="4">
    <source>
        <dbReference type="Proteomes" id="UP000616885"/>
    </source>
</evidence>
<accession>A0A8H7MZM6</accession>
<dbReference type="PANTHER" id="PTHR43669:SF3">
    <property type="entry name" value="ALCOHOL DEHYDROGENASE, PUTATIVE (AFU_ORTHOLOGUE AFUA_3G03445)-RELATED"/>
    <property type="match status" value="1"/>
</dbReference>
<comment type="similarity">
    <text evidence="1">Belongs to the short-chain dehydrogenases/reductases (SDR) family.</text>
</comment>
<dbReference type="SUPFAM" id="SSF51905">
    <property type="entry name" value="FAD/NAD(P)-binding domain"/>
    <property type="match status" value="1"/>
</dbReference>
<organism evidence="3 4">
    <name type="scientific">Bionectria ochroleuca</name>
    <name type="common">Gliocladium roseum</name>
    <dbReference type="NCBI Taxonomy" id="29856"/>
    <lineage>
        <taxon>Eukaryota</taxon>
        <taxon>Fungi</taxon>
        <taxon>Dikarya</taxon>
        <taxon>Ascomycota</taxon>
        <taxon>Pezizomycotina</taxon>
        <taxon>Sordariomycetes</taxon>
        <taxon>Hypocreomycetidae</taxon>
        <taxon>Hypocreales</taxon>
        <taxon>Bionectriaceae</taxon>
        <taxon>Clonostachys</taxon>
    </lineage>
</organism>
<name>A0A8H7MZM6_BIOOC</name>
<dbReference type="PANTHER" id="PTHR43669">
    <property type="entry name" value="5-KETO-D-GLUCONATE 5-REDUCTASE"/>
    <property type="match status" value="1"/>
</dbReference>
<dbReference type="SUPFAM" id="SSF51735">
    <property type="entry name" value="NAD(P)-binding Rossmann-fold domains"/>
    <property type="match status" value="1"/>
</dbReference>
<comment type="caution">
    <text evidence="3">The sequence shown here is derived from an EMBL/GenBank/DDBJ whole genome shotgun (WGS) entry which is preliminary data.</text>
</comment>
<evidence type="ECO:0000256" key="1">
    <source>
        <dbReference type="ARBA" id="ARBA00006484"/>
    </source>
</evidence>
<dbReference type="Proteomes" id="UP000616885">
    <property type="component" value="Unassembled WGS sequence"/>
</dbReference>
<dbReference type="CDD" id="cd05233">
    <property type="entry name" value="SDR_c"/>
    <property type="match status" value="1"/>
</dbReference>
<dbReference type="Pfam" id="PF00106">
    <property type="entry name" value="adh_short"/>
    <property type="match status" value="1"/>
</dbReference>
<dbReference type="EMBL" id="JADCTT010000008">
    <property type="protein sequence ID" value="KAF9748681.1"/>
    <property type="molecule type" value="Genomic_DNA"/>
</dbReference>
<evidence type="ECO:0008006" key="5">
    <source>
        <dbReference type="Google" id="ProtNLM"/>
    </source>
</evidence>
<dbReference type="Gene3D" id="3.50.50.60">
    <property type="entry name" value="FAD/NAD(P)-binding domain"/>
    <property type="match status" value="1"/>
</dbReference>
<reference evidence="3" key="1">
    <citation type="submission" date="2020-10" db="EMBL/GenBank/DDBJ databases">
        <title>High-Quality Genome Resource of Clonostachys rosea strain S41 by Oxford Nanopore Long-Read Sequencing.</title>
        <authorList>
            <person name="Wang H."/>
        </authorList>
    </citation>
    <scope>NUCLEOTIDE SEQUENCE</scope>
    <source>
        <strain evidence="3">S41</strain>
    </source>
</reference>
<evidence type="ECO:0000313" key="3">
    <source>
        <dbReference type="EMBL" id="KAF9748681.1"/>
    </source>
</evidence>
<proteinExistence type="inferred from homology"/>
<evidence type="ECO:0000256" key="2">
    <source>
        <dbReference type="ARBA" id="ARBA00023002"/>
    </source>
</evidence>
<keyword evidence="2" id="KW-0560">Oxidoreductase</keyword>